<proteinExistence type="predicted"/>
<feature type="domain" description="Monalysin Pore-forming" evidence="1">
    <location>
        <begin position="44"/>
        <end position="222"/>
    </location>
</feature>
<dbReference type="KEGG" id="dfa:DFA_10090"/>
<gene>
    <name evidence="2" type="ORF">DFA_10090</name>
</gene>
<dbReference type="RefSeq" id="XP_004351976.1">
    <property type="nucleotide sequence ID" value="XM_004351924.1"/>
</dbReference>
<protein>
    <recommendedName>
        <fullName evidence="1">Monalysin Pore-forming domain-containing protein</fullName>
    </recommendedName>
</protein>
<evidence type="ECO:0000259" key="1">
    <source>
        <dbReference type="Pfam" id="PF18063"/>
    </source>
</evidence>
<dbReference type="Pfam" id="PF18063">
    <property type="entry name" value="BB_PF"/>
    <property type="match status" value="1"/>
</dbReference>
<dbReference type="AlphaFoldDB" id="F4Q987"/>
<reference evidence="3" key="1">
    <citation type="journal article" date="2011" name="Genome Res.">
        <title>Phylogeny-wide analysis of social amoeba genomes highlights ancient origins for complex intercellular communication.</title>
        <authorList>
            <person name="Heidel A.J."/>
            <person name="Lawal H.M."/>
            <person name="Felder M."/>
            <person name="Schilde C."/>
            <person name="Helps N.R."/>
            <person name="Tunggal B."/>
            <person name="Rivero F."/>
            <person name="John U."/>
            <person name="Schleicher M."/>
            <person name="Eichinger L."/>
            <person name="Platzer M."/>
            <person name="Noegel A.A."/>
            <person name="Schaap P."/>
            <person name="Gloeckner G."/>
        </authorList>
    </citation>
    <scope>NUCLEOTIDE SEQUENCE [LARGE SCALE GENOMIC DNA]</scope>
    <source>
        <strain evidence="3">SH3</strain>
    </source>
</reference>
<organism evidence="2 3">
    <name type="scientific">Cavenderia fasciculata</name>
    <name type="common">Slime mold</name>
    <name type="synonym">Dictyostelium fasciculatum</name>
    <dbReference type="NCBI Taxonomy" id="261658"/>
    <lineage>
        <taxon>Eukaryota</taxon>
        <taxon>Amoebozoa</taxon>
        <taxon>Evosea</taxon>
        <taxon>Eumycetozoa</taxon>
        <taxon>Dictyostelia</taxon>
        <taxon>Acytosteliales</taxon>
        <taxon>Cavenderiaceae</taxon>
        <taxon>Cavenderia</taxon>
    </lineage>
</organism>
<dbReference type="EMBL" id="GL883026">
    <property type="protein sequence ID" value="EGG15256.1"/>
    <property type="molecule type" value="Genomic_DNA"/>
</dbReference>
<dbReference type="Proteomes" id="UP000007797">
    <property type="component" value="Unassembled WGS sequence"/>
</dbReference>
<evidence type="ECO:0000313" key="3">
    <source>
        <dbReference type="Proteomes" id="UP000007797"/>
    </source>
</evidence>
<keyword evidence="3" id="KW-1185">Reference proteome</keyword>
<accession>F4Q987</accession>
<dbReference type="GeneID" id="14866985"/>
<evidence type="ECO:0000313" key="2">
    <source>
        <dbReference type="EMBL" id="EGG15256.1"/>
    </source>
</evidence>
<name>F4Q987_CACFS</name>
<sequence length="244" mass="28058">MRFKTQIKKGDWVALGADTSSQEQSNSTQNYGAAISFVSIPFNLEKITFQNFPVTFKPVAVYCRLIAELQIGGEGLYQTDQYYGFTPECVRMVHPIRTCHSSNITQATRDYSIGHDFDYGDSIPNSTINPYNLPANLPAGYYGVFQDRVLYMYRFNLNENKSTDVESALQQMGFRHNVTYGSYTDNQNIKYIFCFVEVHKNAIHFFPQEKAINTNIKMEDVCSLYFNSRRRNDILELSNCDPKI</sequence>
<dbReference type="InterPro" id="IPR040927">
    <property type="entry name" value="PF_Monalysin"/>
</dbReference>